<dbReference type="EC" id="2.7.11.1" evidence="1"/>
<dbReference type="PANTHER" id="PTHR11909">
    <property type="entry name" value="CASEIN KINASE-RELATED"/>
    <property type="match status" value="1"/>
</dbReference>
<dbReference type="Proteomes" id="UP000193411">
    <property type="component" value="Unassembled WGS sequence"/>
</dbReference>
<keyword evidence="5 10" id="KW-0418">Kinase</keyword>
<keyword evidence="6 7" id="KW-0067">ATP-binding</keyword>
<evidence type="ECO:0000256" key="4">
    <source>
        <dbReference type="ARBA" id="ARBA00022741"/>
    </source>
</evidence>
<evidence type="ECO:0000256" key="8">
    <source>
        <dbReference type="RuleBase" id="RU000304"/>
    </source>
</evidence>
<comment type="similarity">
    <text evidence="8">Belongs to the protein kinase superfamily.</text>
</comment>
<dbReference type="InterPro" id="IPR017441">
    <property type="entry name" value="Protein_kinase_ATP_BS"/>
</dbReference>
<dbReference type="Pfam" id="PF00069">
    <property type="entry name" value="Pkinase"/>
    <property type="match status" value="1"/>
</dbReference>
<evidence type="ECO:0000256" key="1">
    <source>
        <dbReference type="ARBA" id="ARBA00012513"/>
    </source>
</evidence>
<evidence type="ECO:0000256" key="6">
    <source>
        <dbReference type="ARBA" id="ARBA00022840"/>
    </source>
</evidence>
<evidence type="ECO:0000313" key="10">
    <source>
        <dbReference type="EMBL" id="ORZ31565.1"/>
    </source>
</evidence>
<keyword evidence="4 7" id="KW-0547">Nucleotide-binding</keyword>
<organism evidence="10 11">
    <name type="scientific">Catenaria anguillulae PL171</name>
    <dbReference type="NCBI Taxonomy" id="765915"/>
    <lineage>
        <taxon>Eukaryota</taxon>
        <taxon>Fungi</taxon>
        <taxon>Fungi incertae sedis</taxon>
        <taxon>Blastocladiomycota</taxon>
        <taxon>Blastocladiomycetes</taxon>
        <taxon>Blastocladiales</taxon>
        <taxon>Catenariaceae</taxon>
        <taxon>Catenaria</taxon>
    </lineage>
</organism>
<comment type="caution">
    <text evidence="10">The sequence shown here is derived from an EMBL/GenBank/DDBJ whole genome shotgun (WGS) entry which is preliminary data.</text>
</comment>
<sequence>MLNRWRVVGKLGQGAFGQTLEADDTVLNKRVAIKFETGTAAKQVLKLEISILKRLQGTIEIGHPPAPQTYMVMSLLGTNLSDLRKQQPGNKFSTSTTALLGKQMIEALKWVHQSGYLHRDVKPSNFVMGLEKYPDERGVPRARCYIIDFGLSRRYMTPEGSVREARSTAGFRGTARYASLNAHESKELARRDDFWSIFYLLTEFLVGHLPWRKEKDRDAVYRIKRACTSPALVDGLPGAMLEMYYHLRSLAYTSVPDYALMQRLMDDMFDEARVPAAVAYDWETKVAAPAPVAHAHHQQARRAAQTPA</sequence>
<dbReference type="InterPro" id="IPR000719">
    <property type="entry name" value="Prot_kinase_dom"/>
</dbReference>
<evidence type="ECO:0000256" key="5">
    <source>
        <dbReference type="ARBA" id="ARBA00022777"/>
    </source>
</evidence>
<dbReference type="GO" id="GO:0004674">
    <property type="term" value="F:protein serine/threonine kinase activity"/>
    <property type="evidence" value="ECO:0007669"/>
    <property type="project" value="UniProtKB-KW"/>
</dbReference>
<protein>
    <recommendedName>
        <fullName evidence="1">non-specific serine/threonine protein kinase</fullName>
        <ecNumber evidence="1">2.7.11.1</ecNumber>
    </recommendedName>
</protein>
<evidence type="ECO:0000259" key="9">
    <source>
        <dbReference type="PROSITE" id="PS50011"/>
    </source>
</evidence>
<dbReference type="InterPro" id="IPR008271">
    <property type="entry name" value="Ser/Thr_kinase_AS"/>
</dbReference>
<dbReference type="PROSITE" id="PS00107">
    <property type="entry name" value="PROTEIN_KINASE_ATP"/>
    <property type="match status" value="1"/>
</dbReference>
<dbReference type="InterPro" id="IPR011009">
    <property type="entry name" value="Kinase-like_dom_sf"/>
</dbReference>
<dbReference type="InterPro" id="IPR047916">
    <property type="entry name" value="TTBK_Asator-like_STKc"/>
</dbReference>
<dbReference type="EMBL" id="MCFL01000058">
    <property type="protein sequence ID" value="ORZ31565.1"/>
    <property type="molecule type" value="Genomic_DNA"/>
</dbReference>
<dbReference type="SUPFAM" id="SSF56112">
    <property type="entry name" value="Protein kinase-like (PK-like)"/>
    <property type="match status" value="1"/>
</dbReference>
<dbReference type="AlphaFoldDB" id="A0A1Y2HAN9"/>
<evidence type="ECO:0000256" key="2">
    <source>
        <dbReference type="ARBA" id="ARBA00022527"/>
    </source>
</evidence>
<dbReference type="InterPro" id="IPR050235">
    <property type="entry name" value="CK1_Ser-Thr_kinase"/>
</dbReference>
<name>A0A1Y2HAN9_9FUNG</name>
<dbReference type="OrthoDB" id="5579860at2759"/>
<proteinExistence type="inferred from homology"/>
<evidence type="ECO:0000313" key="11">
    <source>
        <dbReference type="Proteomes" id="UP000193411"/>
    </source>
</evidence>
<gene>
    <name evidence="10" type="ORF">BCR44DRAFT_68936</name>
</gene>
<dbReference type="PROSITE" id="PS00108">
    <property type="entry name" value="PROTEIN_KINASE_ST"/>
    <property type="match status" value="1"/>
</dbReference>
<dbReference type="CDD" id="cd14017">
    <property type="entry name" value="STKc_TTBK"/>
    <property type="match status" value="1"/>
</dbReference>
<dbReference type="GO" id="GO:0005524">
    <property type="term" value="F:ATP binding"/>
    <property type="evidence" value="ECO:0007669"/>
    <property type="project" value="UniProtKB-UniRule"/>
</dbReference>
<feature type="domain" description="Protein kinase" evidence="9">
    <location>
        <begin position="5"/>
        <end position="308"/>
    </location>
</feature>
<dbReference type="PROSITE" id="PS50011">
    <property type="entry name" value="PROTEIN_KINASE_DOM"/>
    <property type="match status" value="1"/>
</dbReference>
<keyword evidence="11" id="KW-1185">Reference proteome</keyword>
<reference evidence="10 11" key="1">
    <citation type="submission" date="2016-07" db="EMBL/GenBank/DDBJ databases">
        <title>Pervasive Adenine N6-methylation of Active Genes in Fungi.</title>
        <authorList>
            <consortium name="DOE Joint Genome Institute"/>
            <person name="Mondo S.J."/>
            <person name="Dannebaum R.O."/>
            <person name="Kuo R.C."/>
            <person name="Labutti K."/>
            <person name="Haridas S."/>
            <person name="Kuo A."/>
            <person name="Salamov A."/>
            <person name="Ahrendt S.R."/>
            <person name="Lipzen A."/>
            <person name="Sullivan W."/>
            <person name="Andreopoulos W.B."/>
            <person name="Clum A."/>
            <person name="Lindquist E."/>
            <person name="Daum C."/>
            <person name="Ramamoorthy G.K."/>
            <person name="Gryganskyi A."/>
            <person name="Culley D."/>
            <person name="Magnuson J.K."/>
            <person name="James T.Y."/>
            <person name="O'Malley M.A."/>
            <person name="Stajich J.E."/>
            <person name="Spatafora J.W."/>
            <person name="Visel A."/>
            <person name="Grigoriev I.V."/>
        </authorList>
    </citation>
    <scope>NUCLEOTIDE SEQUENCE [LARGE SCALE GENOMIC DNA]</scope>
    <source>
        <strain evidence="10 11">PL171</strain>
    </source>
</reference>
<keyword evidence="3" id="KW-0808">Transferase</keyword>
<dbReference type="Gene3D" id="1.10.510.10">
    <property type="entry name" value="Transferase(Phosphotransferase) domain 1"/>
    <property type="match status" value="1"/>
</dbReference>
<evidence type="ECO:0000256" key="3">
    <source>
        <dbReference type="ARBA" id="ARBA00022679"/>
    </source>
</evidence>
<evidence type="ECO:0000256" key="7">
    <source>
        <dbReference type="PROSITE-ProRule" id="PRU10141"/>
    </source>
</evidence>
<accession>A0A1Y2HAN9</accession>
<keyword evidence="2 8" id="KW-0723">Serine/threonine-protein kinase</keyword>
<feature type="binding site" evidence="7">
    <location>
        <position position="42"/>
    </location>
    <ligand>
        <name>ATP</name>
        <dbReference type="ChEBI" id="CHEBI:30616"/>
    </ligand>
</feature>
<dbReference type="STRING" id="765915.A0A1Y2HAN9"/>
<dbReference type="SMART" id="SM00220">
    <property type="entry name" value="S_TKc"/>
    <property type="match status" value="1"/>
</dbReference>